<dbReference type="EMBL" id="OBEA01000002">
    <property type="protein sequence ID" value="SNY47002.1"/>
    <property type="molecule type" value="Genomic_DNA"/>
</dbReference>
<dbReference type="Proteomes" id="UP000231655">
    <property type="component" value="Unassembled WGS sequence"/>
</dbReference>
<accession>A0A285IGC7</accession>
<evidence type="ECO:0000313" key="1">
    <source>
        <dbReference type="EMBL" id="PJE29049.1"/>
    </source>
</evidence>
<gene>
    <name evidence="1" type="ORF">CVM39_11430</name>
    <name evidence="2" type="ORF">SAMN06297129_1082</name>
</gene>
<dbReference type="OrthoDB" id="9816009at2"/>
<dbReference type="AlphaFoldDB" id="A0A285IGC7"/>
<evidence type="ECO:0008006" key="5">
    <source>
        <dbReference type="Google" id="ProtNLM"/>
    </source>
</evidence>
<dbReference type="Gene3D" id="2.30.30.40">
    <property type="entry name" value="SH3 Domains"/>
    <property type="match status" value="1"/>
</dbReference>
<reference evidence="1 4" key="2">
    <citation type="journal article" date="2018" name="Int. J. Syst. Evol. Microbiol.">
        <title>Pseudooceanicola lipolyticus sp. nov., a marine alphaproteobacterium, reclassification of Oceanicola flagellatus as Pseudooceanicola flagellatus comb. nov. and emended description of the genus Pseudooceanicola.</title>
        <authorList>
            <person name="Huang M.-M."/>
            <person name="Guo L.-L."/>
            <person name="Wu Y.-H."/>
            <person name="Lai Q.-L."/>
            <person name="Shao Z.-Z."/>
            <person name="Wang C.-S."/>
            <person name="Wu M."/>
            <person name="Xu X.-W."/>
        </authorList>
    </citation>
    <scope>NUCLEOTIDE SEQUENCE [LARGE SCALE GENOMIC DNA]</scope>
    <source>
        <strain evidence="1 4">Ar-45</strain>
    </source>
</reference>
<dbReference type="Proteomes" id="UP000231702">
    <property type="component" value="Unassembled WGS sequence"/>
</dbReference>
<organism evidence="2 3">
    <name type="scientific">Pseudooceanicola antarcticus</name>
    <dbReference type="NCBI Taxonomy" id="1247613"/>
    <lineage>
        <taxon>Bacteria</taxon>
        <taxon>Pseudomonadati</taxon>
        <taxon>Pseudomonadota</taxon>
        <taxon>Alphaproteobacteria</taxon>
        <taxon>Rhodobacterales</taxon>
        <taxon>Paracoccaceae</taxon>
        <taxon>Pseudooceanicola</taxon>
    </lineage>
</organism>
<name>A0A285IGC7_9RHOB</name>
<proteinExistence type="predicted"/>
<keyword evidence="4" id="KW-1185">Reference proteome</keyword>
<dbReference type="EMBL" id="PGTD01000016">
    <property type="protein sequence ID" value="PJE29049.1"/>
    <property type="molecule type" value="Genomic_DNA"/>
</dbReference>
<sequence length="136" mass="14967">MQFQIRLGLLLGTLFMVGGIGVLFTQVEIEGLSGPPDVAIHELPRDARRNCEAAVFLGEGPGEGGTFPIRTGPGEEYRTRQGLSHGDTFLVFEYRGTWAGIVYGQNREVCGALERREVSAPRQGWVPVQYISYIPN</sequence>
<protein>
    <recommendedName>
        <fullName evidence="5">SH3 domain-containing protein</fullName>
    </recommendedName>
</protein>
<dbReference type="RefSeq" id="WP_097144862.1">
    <property type="nucleotide sequence ID" value="NZ_OBEA01000002.1"/>
</dbReference>
<evidence type="ECO:0000313" key="4">
    <source>
        <dbReference type="Proteomes" id="UP000231702"/>
    </source>
</evidence>
<reference evidence="2 3" key="1">
    <citation type="submission" date="2017-09" db="EMBL/GenBank/DDBJ databases">
        <authorList>
            <person name="Ehlers B."/>
            <person name="Leendertz F.H."/>
        </authorList>
    </citation>
    <scope>NUCLEOTIDE SEQUENCE [LARGE SCALE GENOMIC DNA]</scope>
    <source>
        <strain evidence="2 3">CGMCC 1.12662</strain>
    </source>
</reference>
<evidence type="ECO:0000313" key="2">
    <source>
        <dbReference type="EMBL" id="SNY47002.1"/>
    </source>
</evidence>
<evidence type="ECO:0000313" key="3">
    <source>
        <dbReference type="Proteomes" id="UP000231655"/>
    </source>
</evidence>